<comment type="pathway">
    <text evidence="2 9">Amino-acid biosynthesis; L-tryptophan biosynthesis; L-tryptophan from chorismate: step 3/5.</text>
</comment>
<evidence type="ECO:0000256" key="3">
    <source>
        <dbReference type="ARBA" id="ARBA00012572"/>
    </source>
</evidence>
<protein>
    <recommendedName>
        <fullName evidence="4 9">N-(5'-phosphoribosyl)anthranilate isomerase</fullName>
        <shortName evidence="9">PRAI</shortName>
        <ecNumber evidence="3 9">5.3.1.24</ecNumber>
    </recommendedName>
</protein>
<dbReference type="InterPro" id="IPR044643">
    <property type="entry name" value="TrpF_fam"/>
</dbReference>
<keyword evidence="6 9" id="KW-0822">Tryptophan biosynthesis</keyword>
<evidence type="ECO:0000256" key="1">
    <source>
        <dbReference type="ARBA" id="ARBA00001164"/>
    </source>
</evidence>
<evidence type="ECO:0000256" key="2">
    <source>
        <dbReference type="ARBA" id="ARBA00004664"/>
    </source>
</evidence>
<dbReference type="NCBIfam" id="NF002298">
    <property type="entry name" value="PRK01222.1-4"/>
    <property type="match status" value="1"/>
</dbReference>
<evidence type="ECO:0000256" key="9">
    <source>
        <dbReference type="HAMAP-Rule" id="MF_00135"/>
    </source>
</evidence>
<keyword evidence="5 9" id="KW-0028">Amino-acid biosynthesis</keyword>
<organism evidence="11 12">
    <name type="scientific">Laspinema palackyanum D2a</name>
    <dbReference type="NCBI Taxonomy" id="2953684"/>
    <lineage>
        <taxon>Bacteria</taxon>
        <taxon>Bacillati</taxon>
        <taxon>Cyanobacteriota</taxon>
        <taxon>Cyanophyceae</taxon>
        <taxon>Oscillatoriophycideae</taxon>
        <taxon>Oscillatoriales</taxon>
        <taxon>Laspinemataceae</taxon>
        <taxon>Laspinema</taxon>
        <taxon>Laspinema palackyanum</taxon>
    </lineage>
</organism>
<dbReference type="PANTHER" id="PTHR42894">
    <property type="entry name" value="N-(5'-PHOSPHORIBOSYL)ANTHRANILATE ISOMERASE"/>
    <property type="match status" value="1"/>
</dbReference>
<dbReference type="EC" id="5.3.1.24" evidence="3 9"/>
<feature type="domain" description="N-(5'phosphoribosyl) anthranilate isomerase (PRAI)" evidence="10">
    <location>
        <begin position="3"/>
        <end position="206"/>
    </location>
</feature>
<sequence>MRVKICGITKPEQGVAIADLGATALGFICVPTSPRYVTDLQIQQVVQAIEGMPVDRIGVFAHTTIELICQTVKVGGLTGVQLHGGESLEFCDRLRQGLPEAVEILKAIRVKTTTDLDQAKDYLPVVDTLLLDAYHPGLLGGTGHTLDWNLLQQFNPSCPWLLAGGLTPENIQEAIAQVKPPGIDLSSGVERSPGDKDLARVAELFSNLKRSGSYLSHCA</sequence>
<dbReference type="HAMAP" id="MF_00135">
    <property type="entry name" value="PRAI"/>
    <property type="match status" value="1"/>
</dbReference>
<comment type="catalytic activity">
    <reaction evidence="1 9">
        <text>N-(5-phospho-beta-D-ribosyl)anthranilate = 1-(2-carboxyphenylamino)-1-deoxy-D-ribulose 5-phosphate</text>
        <dbReference type="Rhea" id="RHEA:21540"/>
        <dbReference type="ChEBI" id="CHEBI:18277"/>
        <dbReference type="ChEBI" id="CHEBI:58613"/>
        <dbReference type="EC" id="5.3.1.24"/>
    </reaction>
</comment>
<gene>
    <name evidence="9" type="primary">trpF</name>
    <name evidence="11" type="ORF">NG799_09305</name>
</gene>
<dbReference type="Gene3D" id="3.20.20.70">
    <property type="entry name" value="Aldolase class I"/>
    <property type="match status" value="1"/>
</dbReference>
<dbReference type="PANTHER" id="PTHR42894:SF1">
    <property type="entry name" value="N-(5'-PHOSPHORIBOSYL)ANTHRANILATE ISOMERASE"/>
    <property type="match status" value="1"/>
</dbReference>
<comment type="similarity">
    <text evidence="9">Belongs to the TrpF family.</text>
</comment>
<dbReference type="CDD" id="cd00405">
    <property type="entry name" value="PRAI"/>
    <property type="match status" value="1"/>
</dbReference>
<evidence type="ECO:0000256" key="6">
    <source>
        <dbReference type="ARBA" id="ARBA00022822"/>
    </source>
</evidence>
<dbReference type="Proteomes" id="UP001525890">
    <property type="component" value="Unassembled WGS sequence"/>
</dbReference>
<evidence type="ECO:0000256" key="5">
    <source>
        <dbReference type="ARBA" id="ARBA00022605"/>
    </source>
</evidence>
<dbReference type="Pfam" id="PF00697">
    <property type="entry name" value="PRAI"/>
    <property type="match status" value="1"/>
</dbReference>
<dbReference type="InterPro" id="IPR011060">
    <property type="entry name" value="RibuloseP-bd_barrel"/>
</dbReference>
<dbReference type="EMBL" id="JAMXFF010000011">
    <property type="protein sequence ID" value="MCT7966527.1"/>
    <property type="molecule type" value="Genomic_DNA"/>
</dbReference>
<keyword evidence="8 9" id="KW-0413">Isomerase</keyword>
<evidence type="ECO:0000256" key="8">
    <source>
        <dbReference type="ARBA" id="ARBA00023235"/>
    </source>
</evidence>
<dbReference type="RefSeq" id="WP_368006169.1">
    <property type="nucleotide sequence ID" value="NZ_JAMXFF010000011.1"/>
</dbReference>
<evidence type="ECO:0000313" key="11">
    <source>
        <dbReference type="EMBL" id="MCT7966527.1"/>
    </source>
</evidence>
<keyword evidence="12" id="KW-1185">Reference proteome</keyword>
<evidence type="ECO:0000256" key="4">
    <source>
        <dbReference type="ARBA" id="ARBA00022272"/>
    </source>
</evidence>
<evidence type="ECO:0000256" key="7">
    <source>
        <dbReference type="ARBA" id="ARBA00023141"/>
    </source>
</evidence>
<proteinExistence type="inferred from homology"/>
<keyword evidence="7 9" id="KW-0057">Aromatic amino acid biosynthesis</keyword>
<name>A0ABT2MPU9_9CYAN</name>
<dbReference type="SUPFAM" id="SSF51366">
    <property type="entry name" value="Ribulose-phoshate binding barrel"/>
    <property type="match status" value="1"/>
</dbReference>
<reference evidence="11 12" key="1">
    <citation type="journal article" date="2022" name="Front. Microbiol.">
        <title>High genomic differentiation and limited gene flow indicate recent cryptic speciation within the genus Laspinema (cyanobacteria).</title>
        <authorList>
            <person name="Stanojkovic A."/>
            <person name="Skoupy S."/>
            <person name="Skaloud P."/>
            <person name="Dvorak P."/>
        </authorList>
    </citation>
    <scope>NUCLEOTIDE SEQUENCE [LARGE SCALE GENOMIC DNA]</scope>
    <source>
        <strain evidence="11 12">D2a</strain>
    </source>
</reference>
<comment type="caution">
    <text evidence="11">The sequence shown here is derived from an EMBL/GenBank/DDBJ whole genome shotgun (WGS) entry which is preliminary data.</text>
</comment>
<dbReference type="InterPro" id="IPR013785">
    <property type="entry name" value="Aldolase_TIM"/>
</dbReference>
<evidence type="ECO:0000313" key="12">
    <source>
        <dbReference type="Proteomes" id="UP001525890"/>
    </source>
</evidence>
<accession>A0ABT2MPU9</accession>
<dbReference type="InterPro" id="IPR001240">
    <property type="entry name" value="PRAI_dom"/>
</dbReference>
<dbReference type="GO" id="GO:0004640">
    <property type="term" value="F:phosphoribosylanthranilate isomerase activity"/>
    <property type="evidence" value="ECO:0007669"/>
    <property type="project" value="UniProtKB-EC"/>
</dbReference>
<evidence type="ECO:0000259" key="10">
    <source>
        <dbReference type="Pfam" id="PF00697"/>
    </source>
</evidence>